<reference evidence="2 3" key="1">
    <citation type="journal article" date="2015" name="Genome Announc.">
        <title>Complete Genome Sequence of Clavibacter michiganensis subsp. insidiosus R1-1 Using PacBio Single-Molecule Real-Time Technology.</title>
        <authorList>
            <person name="Lu Y."/>
            <person name="Samac D.A."/>
            <person name="Glazebrook J."/>
            <person name="Ishimaru C.A."/>
        </authorList>
    </citation>
    <scope>NUCLEOTIDE SEQUENCE [LARGE SCALE GENOMIC DNA]</scope>
    <source>
        <strain evidence="2 3">R1-1</strain>
    </source>
</reference>
<dbReference type="KEGG" id="cmh:VO01_11720"/>
<sequence>MPPHVRPGCITEGTPEMLAKTLAGAFVALAITVSAPLAAQAENYVPKDSTVACSGMSVTPAAVAPGESVRISGVAGSFTAGETVAVRLSATVGAPAAAGDPAASVTAAADGSVSGSLVVPATASGTWRANQTAASGDHWCGIVSVVPASARPAADGGSLPVTGGTLPTGLAITGGGLLLAGAAAAGIAAARRRRAS</sequence>
<dbReference type="PATRIC" id="fig|33014.5.peg.2419"/>
<accession>A0A0D5CJ85</accession>
<feature type="transmembrane region" description="Helical" evidence="1">
    <location>
        <begin position="169"/>
        <end position="190"/>
    </location>
</feature>
<evidence type="ECO:0000313" key="3">
    <source>
        <dbReference type="Proteomes" id="UP000032604"/>
    </source>
</evidence>
<keyword evidence="1" id="KW-1133">Transmembrane helix</keyword>
<evidence type="ECO:0000256" key="1">
    <source>
        <dbReference type="SAM" id="Phobius"/>
    </source>
</evidence>
<gene>
    <name evidence="2" type="ORF">VO01_11720</name>
</gene>
<proteinExistence type="predicted"/>
<dbReference type="Proteomes" id="UP000032604">
    <property type="component" value="Chromosome"/>
</dbReference>
<dbReference type="AlphaFoldDB" id="A0A0D5CJ85"/>
<evidence type="ECO:0000313" key="2">
    <source>
        <dbReference type="EMBL" id="AJW79703.1"/>
    </source>
</evidence>
<dbReference type="HOGENOM" id="CLU_1388120_0_0_11"/>
<keyword evidence="1" id="KW-0472">Membrane</keyword>
<dbReference type="EMBL" id="CP011043">
    <property type="protein sequence ID" value="AJW79703.1"/>
    <property type="molecule type" value="Genomic_DNA"/>
</dbReference>
<dbReference type="OrthoDB" id="5125150at2"/>
<keyword evidence="1" id="KW-0812">Transmembrane</keyword>
<name>A0A0D5CJ85_9MICO</name>
<protein>
    <submittedName>
        <fullName evidence="2">Sortase</fullName>
    </submittedName>
</protein>
<organism evidence="2 3">
    <name type="scientific">Clavibacter michiganensis subsp. insidiosus</name>
    <dbReference type="NCBI Taxonomy" id="33014"/>
    <lineage>
        <taxon>Bacteria</taxon>
        <taxon>Bacillati</taxon>
        <taxon>Actinomycetota</taxon>
        <taxon>Actinomycetes</taxon>
        <taxon>Micrococcales</taxon>
        <taxon>Microbacteriaceae</taxon>
        <taxon>Clavibacter</taxon>
    </lineage>
</organism>